<keyword evidence="1" id="KW-1133">Transmembrane helix</keyword>
<sequence length="144" mass="16079">MSNLNNLFTGPIVAHEIKIENKTGYTISQPSLLSGNQKKKGANFQAGEKRSLYLPASDSDACELEFIVDNQPYSFVLHEKIDIHNQAPIIVEIVGDSPANLKIETYREKQEVPEGKVVWKDSKVTWGTAIVFAIVIVIWLVNIL</sequence>
<evidence type="ECO:0000256" key="1">
    <source>
        <dbReference type="SAM" id="Phobius"/>
    </source>
</evidence>
<keyword evidence="3" id="KW-1185">Reference proteome</keyword>
<reference evidence="2 3" key="1">
    <citation type="submission" date="2014-05" db="EMBL/GenBank/DDBJ databases">
        <title>Novel Listeriaceae from food processing environments.</title>
        <authorList>
            <person name="den Bakker H.C."/>
        </authorList>
    </citation>
    <scope>NUCLEOTIDE SEQUENCE [LARGE SCALE GENOMIC DNA]</scope>
    <source>
        <strain evidence="2 3">FSL A5-0281</strain>
    </source>
</reference>
<dbReference type="EMBL" id="JNFA01000028">
    <property type="protein sequence ID" value="KGL38979.1"/>
    <property type="molecule type" value="Genomic_DNA"/>
</dbReference>
<dbReference type="Proteomes" id="UP000029844">
    <property type="component" value="Unassembled WGS sequence"/>
</dbReference>
<protein>
    <submittedName>
        <fullName evidence="2">Uncharacterized protein</fullName>
    </submittedName>
</protein>
<feature type="transmembrane region" description="Helical" evidence="1">
    <location>
        <begin position="124"/>
        <end position="141"/>
    </location>
</feature>
<name>A0A099VZJ0_9LIST</name>
<evidence type="ECO:0000313" key="3">
    <source>
        <dbReference type="Proteomes" id="UP000029844"/>
    </source>
</evidence>
<accession>A0A099VZJ0</accession>
<dbReference type="AlphaFoldDB" id="A0A099VZJ0"/>
<dbReference type="GeneID" id="58718392"/>
<keyword evidence="1" id="KW-0812">Transmembrane</keyword>
<proteinExistence type="predicted"/>
<dbReference type="RefSeq" id="WP_036087441.1">
    <property type="nucleotide sequence ID" value="NZ_CBCSHQ010000003.1"/>
</dbReference>
<comment type="caution">
    <text evidence="2">The sequence shown here is derived from an EMBL/GenBank/DDBJ whole genome shotgun (WGS) entry which is preliminary data.</text>
</comment>
<organism evidence="2 3">
    <name type="scientific">Listeria booriae</name>
    <dbReference type="NCBI Taxonomy" id="1552123"/>
    <lineage>
        <taxon>Bacteria</taxon>
        <taxon>Bacillati</taxon>
        <taxon>Bacillota</taxon>
        <taxon>Bacilli</taxon>
        <taxon>Bacillales</taxon>
        <taxon>Listeriaceae</taxon>
        <taxon>Listeria</taxon>
    </lineage>
</organism>
<gene>
    <name evidence="2" type="ORF">EP57_13675</name>
</gene>
<dbReference type="STRING" id="1552123.EP57_13675"/>
<keyword evidence="1" id="KW-0472">Membrane</keyword>
<evidence type="ECO:0000313" key="2">
    <source>
        <dbReference type="EMBL" id="KGL38979.1"/>
    </source>
</evidence>